<dbReference type="Pfam" id="PF06803">
    <property type="entry name" value="DUF1232"/>
    <property type="match status" value="1"/>
</dbReference>
<accession>A0A0A2C1M6</accession>
<comment type="caution">
    <text evidence="6">The sequence shown here is derived from an EMBL/GenBank/DDBJ whole genome shotgun (WGS) entry which is preliminary data.</text>
</comment>
<evidence type="ECO:0000256" key="1">
    <source>
        <dbReference type="ARBA" id="ARBA00004127"/>
    </source>
</evidence>
<keyword evidence="3" id="KW-1133">Transmembrane helix</keyword>
<dbReference type="PIRSF" id="PIRSF031804">
    <property type="entry name" value="UCP031804"/>
    <property type="match status" value="1"/>
</dbReference>
<dbReference type="InterPro" id="IPR010652">
    <property type="entry name" value="DUF1232"/>
</dbReference>
<dbReference type="RefSeq" id="WP_036907010.1">
    <property type="nucleotide sequence ID" value="NZ_CP138967.1"/>
</dbReference>
<dbReference type="GO" id="GO:0012505">
    <property type="term" value="C:endomembrane system"/>
    <property type="evidence" value="ECO:0007669"/>
    <property type="project" value="UniProtKB-SubCell"/>
</dbReference>
<feature type="domain" description="DUF1232" evidence="5">
    <location>
        <begin position="59"/>
        <end position="93"/>
    </location>
</feature>
<sequence>MVSSRNPNKEVFEAEVLESSVIDEGVLKKILLRAGRVIAQPALEGFELIMDNSTPPQVRLSIMGALTYLIVPFDLIPDFIPASGFSDDLVALTAVISLWQHHITPEIKFRAKSKLDKWFPL</sequence>
<evidence type="ECO:0000313" key="6">
    <source>
        <dbReference type="EMBL" id="KGG19412.1"/>
    </source>
</evidence>
<reference evidence="7" key="1">
    <citation type="journal article" date="2014" name="Sci. Data">
        <title>Genomes of diverse isolates of the marine cyanobacterium Prochlorococcus.</title>
        <authorList>
            <person name="Biller S."/>
            <person name="Berube P."/>
            <person name="Thompson J."/>
            <person name="Kelly L."/>
            <person name="Roggensack S."/>
            <person name="Awad L."/>
            <person name="Roache-Johnson K."/>
            <person name="Ding H."/>
            <person name="Giovannoni S.J."/>
            <person name="Moore L.R."/>
            <person name="Chisholm S.W."/>
        </authorList>
    </citation>
    <scope>NUCLEOTIDE SEQUENCE [LARGE SCALE GENOMIC DNA]</scope>
    <source>
        <strain evidence="7">PAC1</strain>
    </source>
</reference>
<evidence type="ECO:0000256" key="3">
    <source>
        <dbReference type="ARBA" id="ARBA00022989"/>
    </source>
</evidence>
<dbReference type="EMBL" id="JNAX01000015">
    <property type="protein sequence ID" value="KGG19412.1"/>
    <property type="molecule type" value="Genomic_DNA"/>
</dbReference>
<evidence type="ECO:0000313" key="7">
    <source>
        <dbReference type="Proteomes" id="UP000030392"/>
    </source>
</evidence>
<keyword evidence="4" id="KW-0472">Membrane</keyword>
<gene>
    <name evidence="6" type="ORF">EV03_1794</name>
</gene>
<dbReference type="AlphaFoldDB" id="A0A0A2C1M6"/>
<evidence type="ECO:0000259" key="5">
    <source>
        <dbReference type="Pfam" id="PF06803"/>
    </source>
</evidence>
<dbReference type="InterPro" id="IPR016983">
    <property type="entry name" value="UCP031804"/>
</dbReference>
<protein>
    <recommendedName>
        <fullName evidence="5">DUF1232 domain-containing protein</fullName>
    </recommendedName>
</protein>
<evidence type="ECO:0000256" key="2">
    <source>
        <dbReference type="ARBA" id="ARBA00022692"/>
    </source>
</evidence>
<evidence type="ECO:0000256" key="4">
    <source>
        <dbReference type="ARBA" id="ARBA00023136"/>
    </source>
</evidence>
<dbReference type="Proteomes" id="UP000030392">
    <property type="component" value="Unassembled WGS sequence"/>
</dbReference>
<organism evidence="6 7">
    <name type="scientific">Prochlorococcus marinus str. PAC1</name>
    <dbReference type="NCBI Taxonomy" id="59924"/>
    <lineage>
        <taxon>Bacteria</taxon>
        <taxon>Bacillati</taxon>
        <taxon>Cyanobacteriota</taxon>
        <taxon>Cyanophyceae</taxon>
        <taxon>Synechococcales</taxon>
        <taxon>Prochlorococcaceae</taxon>
        <taxon>Prochlorococcus</taxon>
    </lineage>
</organism>
<comment type="subcellular location">
    <subcellularLocation>
        <location evidence="1">Endomembrane system</location>
        <topology evidence="1">Multi-pass membrane protein</topology>
    </subcellularLocation>
</comment>
<keyword evidence="2" id="KW-0812">Transmembrane</keyword>
<name>A0A0A2C1M6_PROMR</name>
<proteinExistence type="predicted"/>